<dbReference type="InterPro" id="IPR011466">
    <property type="entry name" value="DUF1572"/>
</dbReference>
<proteinExistence type="predicted"/>
<keyword evidence="2" id="KW-1185">Reference proteome</keyword>
<dbReference type="SUPFAM" id="SSF109854">
    <property type="entry name" value="DinB/YfiT-like putative metalloenzymes"/>
    <property type="match status" value="1"/>
</dbReference>
<dbReference type="eggNOG" id="COG2318">
    <property type="taxonomic scope" value="Bacteria"/>
</dbReference>
<dbReference type="Gene3D" id="1.20.120.450">
    <property type="entry name" value="dinb family like domain"/>
    <property type="match status" value="1"/>
</dbReference>
<dbReference type="Pfam" id="PF07609">
    <property type="entry name" value="DUF1572"/>
    <property type="match status" value="1"/>
</dbReference>
<sequence>MLAKTFDILFARDLKRLLQQIEAYPDEAILWEVAPGISNSAGNLCLHLIGNLNTYIGKQLGGTNYVRDRDAEFSTKHVPRAELLAGLTTTSEVVSRTLSALPDDSFNEPYPEEVLGYPMTIHYFLTHLSGHLNYHLGQIDYHRRLLTKGQRVTYVQ</sequence>
<gene>
    <name evidence="1" type="ORF">BN8_01108</name>
</gene>
<comment type="caution">
    <text evidence="1">The sequence shown here is derived from an EMBL/GenBank/DDBJ whole genome shotgun (WGS) entry which is preliminary data.</text>
</comment>
<evidence type="ECO:0000313" key="1">
    <source>
        <dbReference type="EMBL" id="CCH52134.1"/>
    </source>
</evidence>
<name>I2GE09_9BACT</name>
<dbReference type="RefSeq" id="WP_009280718.1">
    <property type="nucleotide sequence ID" value="NZ_CAIT01000005.1"/>
</dbReference>
<dbReference type="Proteomes" id="UP000009309">
    <property type="component" value="Unassembled WGS sequence"/>
</dbReference>
<organism evidence="1 2">
    <name type="scientific">Fibrisoma limi BUZ 3</name>
    <dbReference type="NCBI Taxonomy" id="1185876"/>
    <lineage>
        <taxon>Bacteria</taxon>
        <taxon>Pseudomonadati</taxon>
        <taxon>Bacteroidota</taxon>
        <taxon>Cytophagia</taxon>
        <taxon>Cytophagales</taxon>
        <taxon>Spirosomataceae</taxon>
        <taxon>Fibrisoma</taxon>
    </lineage>
</organism>
<dbReference type="OrthoDB" id="893570at2"/>
<dbReference type="EMBL" id="CAIT01000005">
    <property type="protein sequence ID" value="CCH52134.1"/>
    <property type="molecule type" value="Genomic_DNA"/>
</dbReference>
<evidence type="ECO:0000313" key="2">
    <source>
        <dbReference type="Proteomes" id="UP000009309"/>
    </source>
</evidence>
<dbReference type="InterPro" id="IPR034660">
    <property type="entry name" value="DinB/YfiT-like"/>
</dbReference>
<dbReference type="STRING" id="1185876.BN8_01108"/>
<protein>
    <recommendedName>
        <fullName evidence="3">DinB superfamily protein</fullName>
    </recommendedName>
</protein>
<dbReference type="AlphaFoldDB" id="I2GE09"/>
<accession>I2GE09</accession>
<reference evidence="1 2" key="1">
    <citation type="journal article" date="2012" name="J. Bacteriol.">
        <title>Genome Sequence of the Filamentous Bacterium Fibrisoma limi BUZ 3T.</title>
        <authorList>
            <person name="Filippini M."/>
            <person name="Qi W."/>
            <person name="Jaenicke S."/>
            <person name="Goesmann A."/>
            <person name="Smits T.H."/>
            <person name="Bagheri H.C."/>
        </authorList>
    </citation>
    <scope>NUCLEOTIDE SEQUENCE [LARGE SCALE GENOMIC DNA]</scope>
    <source>
        <strain evidence="2">BUZ 3T</strain>
    </source>
</reference>
<evidence type="ECO:0008006" key="3">
    <source>
        <dbReference type="Google" id="ProtNLM"/>
    </source>
</evidence>